<dbReference type="GO" id="GO:0006355">
    <property type="term" value="P:regulation of DNA-templated transcription"/>
    <property type="evidence" value="ECO:0007669"/>
    <property type="project" value="InterPro"/>
</dbReference>
<keyword evidence="5" id="KW-1185">Reference proteome</keyword>
<evidence type="ECO:0000256" key="1">
    <source>
        <dbReference type="PROSITE-ProRule" id="PRU00042"/>
    </source>
</evidence>
<dbReference type="AlphaFoldDB" id="A0AAD4L8Z9"/>
<evidence type="ECO:0000259" key="3">
    <source>
        <dbReference type="PROSITE" id="PS50157"/>
    </source>
</evidence>
<dbReference type="PROSITE" id="PS50157">
    <property type="entry name" value="ZINC_FINGER_C2H2_2"/>
    <property type="match status" value="1"/>
</dbReference>
<evidence type="ECO:0000313" key="5">
    <source>
        <dbReference type="Proteomes" id="UP001201163"/>
    </source>
</evidence>
<proteinExistence type="predicted"/>
<protein>
    <recommendedName>
        <fullName evidence="3">C2H2-type domain-containing protein</fullName>
    </recommendedName>
</protein>
<dbReference type="Proteomes" id="UP001201163">
    <property type="component" value="Unassembled WGS sequence"/>
</dbReference>
<accession>A0AAD4L8Z9</accession>
<feature type="compositionally biased region" description="Basic and acidic residues" evidence="2">
    <location>
        <begin position="74"/>
        <end position="88"/>
    </location>
</feature>
<dbReference type="GO" id="GO:0008270">
    <property type="term" value="F:zinc ion binding"/>
    <property type="evidence" value="ECO:0007669"/>
    <property type="project" value="UniProtKB-KW"/>
</dbReference>
<name>A0AAD4L8Z9_9AGAM</name>
<reference evidence="4" key="1">
    <citation type="submission" date="2022-01" db="EMBL/GenBank/DDBJ databases">
        <title>Comparative genomics reveals a dynamic genome evolution in the ectomycorrhizal milk-cap (Lactarius) mushrooms.</title>
        <authorList>
            <consortium name="DOE Joint Genome Institute"/>
            <person name="Lebreton A."/>
            <person name="Tang N."/>
            <person name="Kuo A."/>
            <person name="LaButti K."/>
            <person name="Drula E."/>
            <person name="Barry K."/>
            <person name="Clum A."/>
            <person name="Lipzen A."/>
            <person name="Mousain D."/>
            <person name="Ng V."/>
            <person name="Wang R."/>
            <person name="Wang X."/>
            <person name="Dai Y."/>
            <person name="Henrissat B."/>
            <person name="Grigoriev I.V."/>
            <person name="Guerin-Laguette A."/>
            <person name="Yu F."/>
            <person name="Martin F.M."/>
        </authorList>
    </citation>
    <scope>NUCLEOTIDE SEQUENCE</scope>
    <source>
        <strain evidence="4">QP</strain>
    </source>
</reference>
<gene>
    <name evidence="4" type="ORF">EDB92DRAFT_1803408</name>
</gene>
<evidence type="ECO:0000313" key="4">
    <source>
        <dbReference type="EMBL" id="KAH8984038.1"/>
    </source>
</evidence>
<dbReference type="Gene3D" id="3.30.160.60">
    <property type="entry name" value="Classic Zinc Finger"/>
    <property type="match status" value="1"/>
</dbReference>
<evidence type="ECO:0000256" key="2">
    <source>
        <dbReference type="SAM" id="MobiDB-lite"/>
    </source>
</evidence>
<dbReference type="EMBL" id="JAKELL010000080">
    <property type="protein sequence ID" value="KAH8984038.1"/>
    <property type="molecule type" value="Genomic_DNA"/>
</dbReference>
<organism evidence="4 5">
    <name type="scientific">Lactarius akahatsu</name>
    <dbReference type="NCBI Taxonomy" id="416441"/>
    <lineage>
        <taxon>Eukaryota</taxon>
        <taxon>Fungi</taxon>
        <taxon>Dikarya</taxon>
        <taxon>Basidiomycota</taxon>
        <taxon>Agaricomycotina</taxon>
        <taxon>Agaricomycetes</taxon>
        <taxon>Russulales</taxon>
        <taxon>Russulaceae</taxon>
        <taxon>Lactarius</taxon>
    </lineage>
</organism>
<keyword evidence="1" id="KW-0862">Zinc</keyword>
<dbReference type="PANTHER" id="PTHR36167:SF3">
    <property type="entry name" value="C2H2 FINGER DOMAIN TRANSCRIPTION FACTOR (EUROFUNG)-RELATED"/>
    <property type="match status" value="1"/>
</dbReference>
<dbReference type="InterPro" id="IPR013087">
    <property type="entry name" value="Znf_C2H2_type"/>
</dbReference>
<comment type="caution">
    <text evidence="4">The sequence shown here is derived from an EMBL/GenBank/DDBJ whole genome shotgun (WGS) entry which is preliminary data.</text>
</comment>
<dbReference type="PANTHER" id="PTHR36167">
    <property type="entry name" value="C2H2 FINGER DOMAIN TRANSCRIPTION FACTOR (EUROFUNG)-RELATED"/>
    <property type="match status" value="1"/>
</dbReference>
<keyword evidence="1" id="KW-0863">Zinc-finger</keyword>
<feature type="domain" description="C2H2-type" evidence="3">
    <location>
        <begin position="28"/>
        <end position="59"/>
    </location>
</feature>
<dbReference type="PROSITE" id="PS00028">
    <property type="entry name" value="ZINC_FINGER_C2H2_1"/>
    <property type="match status" value="1"/>
</dbReference>
<dbReference type="InterPro" id="IPR039327">
    <property type="entry name" value="CON7-like"/>
</dbReference>
<keyword evidence="1" id="KW-0479">Metal-binding</keyword>
<feature type="region of interest" description="Disordered" evidence="2">
    <location>
        <begin position="54"/>
        <end position="105"/>
    </location>
</feature>
<sequence length="105" mass="12008">MPKPFAALPGDAVKKRPRRRYDKIERIYNCPWTGCTKSYGTLNHLNAHIVMERHGSNRTSAEFQELGKQRRKANKDETERLARPDSSARPRGHSTLSRSSDGETK</sequence>